<dbReference type="Proteomes" id="UP001341281">
    <property type="component" value="Chromosome 08"/>
</dbReference>
<keyword evidence="3" id="KW-1185">Reference proteome</keyword>
<reference evidence="2 3" key="1">
    <citation type="submission" date="2024-02" db="EMBL/GenBank/DDBJ databases">
        <title>High-quality chromosome-scale genome assembly of Pensacola bahiagrass (Paspalum notatum Flugge var. saurae).</title>
        <authorList>
            <person name="Vega J.M."/>
            <person name="Podio M."/>
            <person name="Orjuela J."/>
            <person name="Siena L.A."/>
            <person name="Pessino S.C."/>
            <person name="Combes M.C."/>
            <person name="Mariac C."/>
            <person name="Albertini E."/>
            <person name="Pupilli F."/>
            <person name="Ortiz J.P.A."/>
            <person name="Leblanc O."/>
        </authorList>
    </citation>
    <scope>NUCLEOTIDE SEQUENCE [LARGE SCALE GENOMIC DNA]</scope>
    <source>
        <strain evidence="2">R1</strain>
        <tissue evidence="2">Leaf</tissue>
    </source>
</reference>
<evidence type="ECO:0000313" key="3">
    <source>
        <dbReference type="Proteomes" id="UP001341281"/>
    </source>
</evidence>
<organism evidence="2 3">
    <name type="scientific">Paspalum notatum var. saurae</name>
    <dbReference type="NCBI Taxonomy" id="547442"/>
    <lineage>
        <taxon>Eukaryota</taxon>
        <taxon>Viridiplantae</taxon>
        <taxon>Streptophyta</taxon>
        <taxon>Embryophyta</taxon>
        <taxon>Tracheophyta</taxon>
        <taxon>Spermatophyta</taxon>
        <taxon>Magnoliopsida</taxon>
        <taxon>Liliopsida</taxon>
        <taxon>Poales</taxon>
        <taxon>Poaceae</taxon>
        <taxon>PACMAD clade</taxon>
        <taxon>Panicoideae</taxon>
        <taxon>Andropogonodae</taxon>
        <taxon>Paspaleae</taxon>
        <taxon>Paspalinae</taxon>
        <taxon>Paspalum</taxon>
    </lineage>
</organism>
<protein>
    <submittedName>
        <fullName evidence="2">Uncharacterized protein</fullName>
    </submittedName>
</protein>
<evidence type="ECO:0000313" key="2">
    <source>
        <dbReference type="EMBL" id="WVZ88705.1"/>
    </source>
</evidence>
<gene>
    <name evidence="2" type="ORF">U9M48_035192</name>
</gene>
<name>A0AAQ3X856_PASNO</name>
<dbReference type="AlphaFoldDB" id="A0AAQ3X856"/>
<keyword evidence="1" id="KW-0732">Signal</keyword>
<sequence length="244" mass="27667">MVAPRRNPLLSRLLGLLTAAVILLDGDSAAAGAKSEVRLNKSPLSFPGSSPLPLHPCSSDPGSLFAVPAVGLVWKIDQGLLASIPLLPARRPESFARFRLDHLHDLRLQHYRSLFDNPDEHNIVFFDEGLEVCRHPRFRWRLQLLFFDGVHTHPRFDEDVLQLSLRRPSSPQFVRPFRIGSMRPWRLWHPTTPSTSSAPMKMMSSFQRCVYSSSPSLRRVVRYVSWDLVVIRPSLKDLCVNCAA</sequence>
<feature type="signal peptide" evidence="1">
    <location>
        <begin position="1"/>
        <end position="19"/>
    </location>
</feature>
<accession>A0AAQ3X856</accession>
<proteinExistence type="predicted"/>
<feature type="chain" id="PRO_5042819202" evidence="1">
    <location>
        <begin position="20"/>
        <end position="244"/>
    </location>
</feature>
<evidence type="ECO:0000256" key="1">
    <source>
        <dbReference type="SAM" id="SignalP"/>
    </source>
</evidence>
<dbReference type="EMBL" id="CP144752">
    <property type="protein sequence ID" value="WVZ88705.1"/>
    <property type="molecule type" value="Genomic_DNA"/>
</dbReference>